<dbReference type="STRING" id="150146.SAMN05443667_101708"/>
<reference evidence="3" key="1">
    <citation type="submission" date="2016-10" db="EMBL/GenBank/DDBJ databases">
        <authorList>
            <person name="Varghese N."/>
            <person name="Submissions S."/>
        </authorList>
    </citation>
    <scope>NUCLEOTIDE SEQUENCE [LARGE SCALE GENOMIC DNA]</scope>
    <source>
        <strain evidence="3">DSM 22376</strain>
    </source>
</reference>
<dbReference type="InterPro" id="IPR013784">
    <property type="entry name" value="Carb-bd-like_fold"/>
</dbReference>
<dbReference type="AlphaFoldDB" id="A0A1H3XX16"/>
<dbReference type="Gene3D" id="2.60.40.1120">
    <property type="entry name" value="Carboxypeptidase-like, regulatory domain"/>
    <property type="match status" value="1"/>
</dbReference>
<dbReference type="SUPFAM" id="SSF69304">
    <property type="entry name" value="Tricorn protease N-terminal domain"/>
    <property type="match status" value="1"/>
</dbReference>
<accession>A0A1H3XX16</accession>
<dbReference type="Gene3D" id="2.120.10.30">
    <property type="entry name" value="TolB, C-terminal domain"/>
    <property type="match status" value="1"/>
</dbReference>
<evidence type="ECO:0000313" key="2">
    <source>
        <dbReference type="EMBL" id="SEA03997.1"/>
    </source>
</evidence>
<evidence type="ECO:0000313" key="3">
    <source>
        <dbReference type="Proteomes" id="UP000198951"/>
    </source>
</evidence>
<name>A0A1H3XX16_9FLAO</name>
<evidence type="ECO:0000259" key="1">
    <source>
        <dbReference type="PROSITE" id="PS50853"/>
    </source>
</evidence>
<keyword evidence="2" id="KW-0378">Hydrolase</keyword>
<keyword evidence="3" id="KW-1185">Reference proteome</keyword>
<keyword evidence="2" id="KW-0121">Carboxypeptidase</keyword>
<dbReference type="Gene3D" id="2.60.40.10">
    <property type="entry name" value="Immunoglobulins"/>
    <property type="match status" value="1"/>
</dbReference>
<feature type="domain" description="Fibronectin type-III" evidence="1">
    <location>
        <begin position="133"/>
        <end position="229"/>
    </location>
</feature>
<dbReference type="CDD" id="cd00063">
    <property type="entry name" value="FN3"/>
    <property type="match status" value="1"/>
</dbReference>
<dbReference type="InterPro" id="IPR011042">
    <property type="entry name" value="6-blade_b-propeller_TolB-like"/>
</dbReference>
<dbReference type="SUPFAM" id="SSF49452">
    <property type="entry name" value="Starch-binding domain-like"/>
    <property type="match status" value="1"/>
</dbReference>
<organism evidence="2 3">
    <name type="scientific">Flavobacterium gillisiae</name>
    <dbReference type="NCBI Taxonomy" id="150146"/>
    <lineage>
        <taxon>Bacteria</taxon>
        <taxon>Pseudomonadati</taxon>
        <taxon>Bacteroidota</taxon>
        <taxon>Flavobacteriia</taxon>
        <taxon>Flavobacteriales</taxon>
        <taxon>Flavobacteriaceae</taxon>
        <taxon>Flavobacterium</taxon>
    </lineage>
</organism>
<proteinExistence type="predicted"/>
<dbReference type="SUPFAM" id="SSF49265">
    <property type="entry name" value="Fibronectin type III"/>
    <property type="match status" value="1"/>
</dbReference>
<protein>
    <submittedName>
        <fullName evidence="2">Carboxypeptidase regulatory-like domain-containing protein</fullName>
    </submittedName>
</protein>
<sequence length="514" mass="57014">MFQINDFLFSINPKSIIMKDIYIRFSLVFLVLMMSCSEDKFAGEEFGTVEGKVVSAIDFKPLVNVKVFSSPNTSIVFTDEEGKFVVDNVKVGDYSFEAQKDGYIAKFEAATVNANKTTNLVFELKLSTTNNKAPTAPVLVSPTENAINQALEVNLTWTATDPEKDSLKYEVILRKDSSNDVVIYSDISKLNYTLKGLTYSTKYYWQVSVSDGINSPVLSAIRTFTTTAFPNARFLFVKKESDNYVIYSGDENGNQLQLTNSSINSWRPRKNNQVKKIAFIRSSGAQNHIYTMNPDGSGILKVTNSVPIAGFNSDFITYSWNASGSQIIYPYFDKLYRINNDGSGLTMIYQTPNGKFISECDWSNDGAKIALKVNNASGYNAEIYVINTAGTVINQVVSGTTGAIGGLNFAVNGEKLVFTRDVSGFEAANYRQLDTKVFQHILSTNFTSEIGLDKPQGTVDLDVRYSPNEAELILMNTSNDGISVKNIVKYTPSITNLSVIRTILFKDASMPDWE</sequence>
<dbReference type="InterPro" id="IPR036116">
    <property type="entry name" value="FN3_sf"/>
</dbReference>
<dbReference type="Pfam" id="PF13620">
    <property type="entry name" value="CarboxypepD_reg"/>
    <property type="match status" value="1"/>
</dbReference>
<dbReference type="InterPro" id="IPR003961">
    <property type="entry name" value="FN3_dom"/>
</dbReference>
<keyword evidence="2" id="KW-0645">Protease</keyword>
<dbReference type="InterPro" id="IPR013783">
    <property type="entry name" value="Ig-like_fold"/>
</dbReference>
<gene>
    <name evidence="2" type="ORF">SAMN05443667_101708</name>
</gene>
<dbReference type="Proteomes" id="UP000198951">
    <property type="component" value="Unassembled WGS sequence"/>
</dbReference>
<dbReference type="EMBL" id="FNRD01000001">
    <property type="protein sequence ID" value="SEA03997.1"/>
    <property type="molecule type" value="Genomic_DNA"/>
</dbReference>
<dbReference type="GO" id="GO:0004180">
    <property type="term" value="F:carboxypeptidase activity"/>
    <property type="evidence" value="ECO:0007669"/>
    <property type="project" value="UniProtKB-KW"/>
</dbReference>
<dbReference type="GO" id="GO:0030246">
    <property type="term" value="F:carbohydrate binding"/>
    <property type="evidence" value="ECO:0007669"/>
    <property type="project" value="InterPro"/>
</dbReference>
<dbReference type="PROSITE" id="PS50853">
    <property type="entry name" value="FN3"/>
    <property type="match status" value="1"/>
</dbReference>